<organism evidence="2 3">
    <name type="scientific">Rubus argutus</name>
    <name type="common">Southern blackberry</name>
    <dbReference type="NCBI Taxonomy" id="59490"/>
    <lineage>
        <taxon>Eukaryota</taxon>
        <taxon>Viridiplantae</taxon>
        <taxon>Streptophyta</taxon>
        <taxon>Embryophyta</taxon>
        <taxon>Tracheophyta</taxon>
        <taxon>Spermatophyta</taxon>
        <taxon>Magnoliopsida</taxon>
        <taxon>eudicotyledons</taxon>
        <taxon>Gunneridae</taxon>
        <taxon>Pentapetalae</taxon>
        <taxon>rosids</taxon>
        <taxon>fabids</taxon>
        <taxon>Rosales</taxon>
        <taxon>Rosaceae</taxon>
        <taxon>Rosoideae</taxon>
        <taxon>Rosoideae incertae sedis</taxon>
        <taxon>Rubus</taxon>
    </lineage>
</organism>
<dbReference type="EMBL" id="JBEDUW010000001">
    <property type="protein sequence ID" value="KAK9949274.1"/>
    <property type="molecule type" value="Genomic_DNA"/>
</dbReference>
<sequence length="395" mass="44950">MATTDEHLPEDIIVQILYRLPVKPIVRFKCVSKRWCSIVSAPQFTKSQFKFASERKTLSHRLLLSTCSQLESFDLQTPSFRDDASVRKLAFPFKQPERAVKILGSCNGMVFVATESHYHDNSYIWNPTTGLLLKLPNPSYRVGSCPAVPHCGCPSYMDGMCPVVPHCGFGYVSATDDYKVVVAGSFRNSTVPVEIYSSKANSWKRIESQPLFSSDKGFAGPEGTFSNEALHWLFASEKPTIIAFDLVKEKFRERPLPLLKEDGETNNFLHDMGVVSGGCLCVASYDEHDSDGEIIQLWVMMDYDVCESWTKLVKLVDYRVRPPFVYWERSVVLFSDDIVEEIQELVRFDHKEGDKLDKVAVCSGRYVLERGNSNMIEYDESLLWLHDYQGEQGKR</sequence>
<gene>
    <name evidence="2" type="ORF">M0R45_004807</name>
</gene>
<evidence type="ECO:0000313" key="2">
    <source>
        <dbReference type="EMBL" id="KAK9949274.1"/>
    </source>
</evidence>
<accession>A0AAW1YKY2</accession>
<dbReference type="AlphaFoldDB" id="A0AAW1YKY2"/>
<proteinExistence type="predicted"/>
<evidence type="ECO:0000259" key="1">
    <source>
        <dbReference type="PROSITE" id="PS50181"/>
    </source>
</evidence>
<dbReference type="InterPro" id="IPR011043">
    <property type="entry name" value="Gal_Oxase/kelch_b-propeller"/>
</dbReference>
<feature type="domain" description="F-box" evidence="1">
    <location>
        <begin position="2"/>
        <end position="48"/>
    </location>
</feature>
<dbReference type="SUPFAM" id="SSF81383">
    <property type="entry name" value="F-box domain"/>
    <property type="match status" value="1"/>
</dbReference>
<dbReference type="Gene3D" id="1.20.1280.50">
    <property type="match status" value="1"/>
</dbReference>
<reference evidence="2 3" key="1">
    <citation type="journal article" date="2023" name="G3 (Bethesda)">
        <title>A chromosome-length genome assembly and annotation of blackberry (Rubus argutus, cv. 'Hillquist').</title>
        <authorList>
            <person name="Bruna T."/>
            <person name="Aryal R."/>
            <person name="Dudchenko O."/>
            <person name="Sargent D.J."/>
            <person name="Mead D."/>
            <person name="Buti M."/>
            <person name="Cavallini A."/>
            <person name="Hytonen T."/>
            <person name="Andres J."/>
            <person name="Pham M."/>
            <person name="Weisz D."/>
            <person name="Mascagni F."/>
            <person name="Usai G."/>
            <person name="Natali L."/>
            <person name="Bassil N."/>
            <person name="Fernandez G.E."/>
            <person name="Lomsadze A."/>
            <person name="Armour M."/>
            <person name="Olukolu B."/>
            <person name="Poorten T."/>
            <person name="Britton C."/>
            <person name="Davik J."/>
            <person name="Ashrafi H."/>
            <person name="Aiden E.L."/>
            <person name="Borodovsky M."/>
            <person name="Worthington M."/>
        </authorList>
    </citation>
    <scope>NUCLEOTIDE SEQUENCE [LARGE SCALE GENOMIC DNA]</scope>
    <source>
        <strain evidence="2">PI 553951</strain>
    </source>
</reference>
<dbReference type="PANTHER" id="PTHR31672:SF13">
    <property type="entry name" value="F-BOX PROTEIN CPR30-LIKE"/>
    <property type="match status" value="1"/>
</dbReference>
<dbReference type="InterPro" id="IPR036047">
    <property type="entry name" value="F-box-like_dom_sf"/>
</dbReference>
<dbReference type="CDD" id="cd22157">
    <property type="entry name" value="F-box_AtFBW1-like"/>
    <property type="match status" value="1"/>
</dbReference>
<dbReference type="SMART" id="SM00256">
    <property type="entry name" value="FBOX"/>
    <property type="match status" value="1"/>
</dbReference>
<dbReference type="SUPFAM" id="SSF50965">
    <property type="entry name" value="Galactose oxidase, central domain"/>
    <property type="match status" value="1"/>
</dbReference>
<protein>
    <recommendedName>
        <fullName evidence="1">F-box domain-containing protein</fullName>
    </recommendedName>
</protein>
<dbReference type="Pfam" id="PF00646">
    <property type="entry name" value="F-box"/>
    <property type="match status" value="1"/>
</dbReference>
<dbReference type="InterPro" id="IPR001810">
    <property type="entry name" value="F-box_dom"/>
</dbReference>
<dbReference type="InterPro" id="IPR006527">
    <property type="entry name" value="F-box-assoc_dom_typ1"/>
</dbReference>
<comment type="caution">
    <text evidence="2">The sequence shown here is derived from an EMBL/GenBank/DDBJ whole genome shotgun (WGS) entry which is preliminary data.</text>
</comment>
<dbReference type="Pfam" id="PF07734">
    <property type="entry name" value="FBA_1"/>
    <property type="match status" value="1"/>
</dbReference>
<name>A0AAW1YKY2_RUBAR</name>
<evidence type="ECO:0000313" key="3">
    <source>
        <dbReference type="Proteomes" id="UP001457282"/>
    </source>
</evidence>
<dbReference type="NCBIfam" id="TIGR01640">
    <property type="entry name" value="F_box_assoc_1"/>
    <property type="match status" value="1"/>
</dbReference>
<keyword evidence="3" id="KW-1185">Reference proteome</keyword>
<dbReference type="Proteomes" id="UP001457282">
    <property type="component" value="Unassembled WGS sequence"/>
</dbReference>
<dbReference type="InterPro" id="IPR017451">
    <property type="entry name" value="F-box-assoc_interact_dom"/>
</dbReference>
<dbReference type="PANTHER" id="PTHR31672">
    <property type="entry name" value="BNACNNG10540D PROTEIN"/>
    <property type="match status" value="1"/>
</dbReference>
<dbReference type="InterPro" id="IPR050796">
    <property type="entry name" value="SCF_F-box_component"/>
</dbReference>
<dbReference type="PROSITE" id="PS50181">
    <property type="entry name" value="FBOX"/>
    <property type="match status" value="1"/>
</dbReference>